<dbReference type="PROSITE" id="PS00623">
    <property type="entry name" value="GMC_OXRED_1"/>
    <property type="match status" value="1"/>
</dbReference>
<dbReference type="GO" id="GO:0016614">
    <property type="term" value="F:oxidoreductase activity, acting on CH-OH group of donors"/>
    <property type="evidence" value="ECO:0007669"/>
    <property type="project" value="InterPro"/>
</dbReference>
<dbReference type="PANTHER" id="PTHR11552:SF147">
    <property type="entry name" value="CHOLINE DEHYDROGENASE, MITOCHONDRIAL"/>
    <property type="match status" value="1"/>
</dbReference>
<dbReference type="SUPFAM" id="SSF54373">
    <property type="entry name" value="FAD-linked reductases, C-terminal domain"/>
    <property type="match status" value="1"/>
</dbReference>
<keyword evidence="4 5" id="KW-0274">FAD</keyword>
<reference evidence="10" key="1">
    <citation type="submission" date="2017-06" db="EMBL/GenBank/DDBJ databases">
        <authorList>
            <person name="Varghese N."/>
            <person name="Submissions S."/>
        </authorList>
    </citation>
    <scope>NUCLEOTIDE SEQUENCE [LARGE SCALE GENOMIC DNA]</scope>
    <source>
        <strain evidence="10">JCM 23211</strain>
    </source>
</reference>
<dbReference type="Proteomes" id="UP000198327">
    <property type="component" value="Unassembled WGS sequence"/>
</dbReference>
<dbReference type="EMBL" id="FZOW01000009">
    <property type="protein sequence ID" value="SNT10867.1"/>
    <property type="molecule type" value="Genomic_DNA"/>
</dbReference>
<feature type="domain" description="Glucose-methanol-choline oxidoreductase N-terminal" evidence="8">
    <location>
        <begin position="262"/>
        <end position="276"/>
    </location>
</feature>
<dbReference type="Gene3D" id="3.30.410.40">
    <property type="match status" value="1"/>
</dbReference>
<dbReference type="GO" id="GO:0050660">
    <property type="term" value="F:flavin adenine dinucleotide binding"/>
    <property type="evidence" value="ECO:0007669"/>
    <property type="project" value="InterPro"/>
</dbReference>
<gene>
    <name evidence="9" type="ORF">SAMN05421642_109149</name>
</gene>
<dbReference type="SUPFAM" id="SSF51905">
    <property type="entry name" value="FAD/NAD(P)-binding domain"/>
    <property type="match status" value="1"/>
</dbReference>
<proteinExistence type="inferred from homology"/>
<comment type="similarity">
    <text evidence="2 6">Belongs to the GMC oxidoreductase family.</text>
</comment>
<keyword evidence="10" id="KW-1185">Reference proteome</keyword>
<dbReference type="InterPro" id="IPR007867">
    <property type="entry name" value="GMC_OxRtase_C"/>
</dbReference>
<evidence type="ECO:0000256" key="4">
    <source>
        <dbReference type="ARBA" id="ARBA00022827"/>
    </source>
</evidence>
<dbReference type="InterPro" id="IPR012132">
    <property type="entry name" value="GMC_OxRdtase"/>
</dbReference>
<dbReference type="PROSITE" id="PS00624">
    <property type="entry name" value="GMC_OXRED_2"/>
    <property type="match status" value="1"/>
</dbReference>
<evidence type="ECO:0000256" key="6">
    <source>
        <dbReference type="RuleBase" id="RU003968"/>
    </source>
</evidence>
<dbReference type="Pfam" id="PF05199">
    <property type="entry name" value="GMC_oxred_C"/>
    <property type="match status" value="1"/>
</dbReference>
<evidence type="ECO:0000313" key="9">
    <source>
        <dbReference type="EMBL" id="SNT10867.1"/>
    </source>
</evidence>
<feature type="binding site" evidence="5">
    <location>
        <position position="228"/>
    </location>
    <ligand>
        <name>FAD</name>
        <dbReference type="ChEBI" id="CHEBI:57692"/>
    </ligand>
</feature>
<dbReference type="RefSeq" id="WP_089248101.1">
    <property type="nucleotide sequence ID" value="NZ_FZOW01000009.1"/>
</dbReference>
<dbReference type="Gene3D" id="3.50.50.60">
    <property type="entry name" value="FAD/NAD(P)-binding domain"/>
    <property type="match status" value="1"/>
</dbReference>
<protein>
    <submittedName>
        <fullName evidence="9">Choline dehydrogenase</fullName>
    </submittedName>
</protein>
<sequence>MTETGWDIIVVGAGSAGSALAVRSANKGKRVLLLEAGPDYRSAQMHPAWRSPNPIRALLDPTATEDLVWTGLDAARTEKQPAAPYWRGRGVGGSSSINGQIAIRPPMEDFDDWVGWGCVGWAPDDVMPYFAKLEDDEEYGAQSYHGRGGPTPIYRMPQENWGSVDSALCTAALSAGHAWAPDVNAPHAIGVSPYPINSRSGQRVSVNDAYLEAARECSTLTIRGGALVDQVVFSGDRATGVRIIVDGGIVTEYADEVILSAGAVHSPAILMRSGIGPSGTLRSLGITVRQDLPVGHGLQDHPMAVVSIPLIDEAGIQSPDDRHTNVCVRYTSAPDAPVGDMMFVSQNQNVVAMANPDMRALAGAFGVWVNQAYSRGVLTLTSSDPANHPQMDTRMLSDERDVSRLRDGIRDLVQLARDPAVAAITHGQLETENKALFAVLDSDSELDDHLLATVSDVQHATSTCRMGASGHEDTVVDPSCRVLGTDSLRVVDASIFPSVPRANTNLTAIMVGELMADRIR</sequence>
<dbReference type="Pfam" id="PF00732">
    <property type="entry name" value="GMC_oxred_N"/>
    <property type="match status" value="1"/>
</dbReference>
<evidence type="ECO:0000313" key="10">
    <source>
        <dbReference type="Proteomes" id="UP000198327"/>
    </source>
</evidence>
<evidence type="ECO:0000256" key="2">
    <source>
        <dbReference type="ARBA" id="ARBA00010790"/>
    </source>
</evidence>
<dbReference type="InterPro" id="IPR036188">
    <property type="entry name" value="FAD/NAD-bd_sf"/>
</dbReference>
<evidence type="ECO:0000256" key="1">
    <source>
        <dbReference type="ARBA" id="ARBA00001974"/>
    </source>
</evidence>
<dbReference type="AlphaFoldDB" id="A0A239JY08"/>
<dbReference type="InterPro" id="IPR000172">
    <property type="entry name" value="GMC_OxRdtase_N"/>
</dbReference>
<organism evidence="9 10">
    <name type="scientific">Rhodococcoides kyotonense</name>
    <dbReference type="NCBI Taxonomy" id="398843"/>
    <lineage>
        <taxon>Bacteria</taxon>
        <taxon>Bacillati</taxon>
        <taxon>Actinomycetota</taxon>
        <taxon>Actinomycetes</taxon>
        <taxon>Mycobacteriales</taxon>
        <taxon>Nocardiaceae</taxon>
        <taxon>Rhodococcoides</taxon>
    </lineage>
</organism>
<dbReference type="OrthoDB" id="9785276at2"/>
<accession>A0A239JY08</accession>
<evidence type="ECO:0000256" key="5">
    <source>
        <dbReference type="PIRSR" id="PIRSR000137-2"/>
    </source>
</evidence>
<keyword evidence="3 6" id="KW-0285">Flavoprotein</keyword>
<evidence type="ECO:0000259" key="7">
    <source>
        <dbReference type="PROSITE" id="PS00623"/>
    </source>
</evidence>
<feature type="domain" description="Glucose-methanol-choline oxidoreductase N-terminal" evidence="7">
    <location>
        <begin position="88"/>
        <end position="111"/>
    </location>
</feature>
<comment type="cofactor">
    <cofactor evidence="1 5">
        <name>FAD</name>
        <dbReference type="ChEBI" id="CHEBI:57692"/>
    </cofactor>
</comment>
<dbReference type="PIRSF" id="PIRSF000137">
    <property type="entry name" value="Alcohol_oxidase"/>
    <property type="match status" value="1"/>
</dbReference>
<dbReference type="PANTHER" id="PTHR11552">
    <property type="entry name" value="GLUCOSE-METHANOL-CHOLINE GMC OXIDOREDUCTASE"/>
    <property type="match status" value="1"/>
</dbReference>
<evidence type="ECO:0000259" key="8">
    <source>
        <dbReference type="PROSITE" id="PS00624"/>
    </source>
</evidence>
<name>A0A239JY08_9NOCA</name>
<evidence type="ECO:0000256" key="3">
    <source>
        <dbReference type="ARBA" id="ARBA00022630"/>
    </source>
</evidence>